<keyword evidence="3" id="KW-1003">Cell membrane</keyword>
<feature type="transmembrane region" description="Helical" evidence="7">
    <location>
        <begin position="242"/>
        <end position="258"/>
    </location>
</feature>
<dbReference type="InterPro" id="IPR014047">
    <property type="entry name" value="Chr_Tranpt_l_chain"/>
</dbReference>
<dbReference type="EMBL" id="NIGF01000002">
    <property type="protein sequence ID" value="PQV65051.1"/>
    <property type="molecule type" value="Genomic_DNA"/>
</dbReference>
<protein>
    <submittedName>
        <fullName evidence="8">Chromate transporter</fullName>
    </submittedName>
</protein>
<evidence type="ECO:0000256" key="1">
    <source>
        <dbReference type="ARBA" id="ARBA00004651"/>
    </source>
</evidence>
<evidence type="ECO:0000256" key="2">
    <source>
        <dbReference type="ARBA" id="ARBA00005262"/>
    </source>
</evidence>
<dbReference type="PANTHER" id="PTHR33567:SF3">
    <property type="entry name" value="CHROMATE ION TRANSPORTER (EUROFUNG)"/>
    <property type="match status" value="1"/>
</dbReference>
<keyword evidence="9" id="KW-1185">Reference proteome</keyword>
<dbReference type="AlphaFoldDB" id="A0A2S8SW70"/>
<sequence length="413" mass="44638">MEKVETKRKFQFFFVLGKRINLEAMLFELARIFLRLGAVSFGGPLAHIALMRSEFVDKRGWLSEQEFLDLNGAVNLIPGPNSTELAMHIGYKRAGNAGLWLAGACFIFPALVLVLIFAALYAKFGQVPQSRAILWGIAPVVSAIVGQALLKFAPSALKNRFSQVVAILSFVAAMFGASEIAIVFSAALLGALLALLSTKNEGETPLFRSSKSKIAVVPILLATHSIGSTSAVFWSFLKIGSVIYGSGYVLLAYMRAEFVEKAALISDRQLLDAVAVGQMTPGPLFTSATFVGYQIGGLAGALAATAGIFLPSFLFVMLIARFLQRLSDSPRARTFLDSVNAASLALMTLVTLQLARAAFFRPEPLHWHQIDGQQLDFRATLIFGLAGVLLWKTRFNSAWWIAGGGLIGLIFGP</sequence>
<organism evidence="8 9">
    <name type="scientific">Abditibacterium utsteinense</name>
    <dbReference type="NCBI Taxonomy" id="1960156"/>
    <lineage>
        <taxon>Bacteria</taxon>
        <taxon>Pseudomonadati</taxon>
        <taxon>Abditibacteriota</taxon>
        <taxon>Abditibacteriia</taxon>
        <taxon>Abditibacteriales</taxon>
        <taxon>Abditibacteriaceae</taxon>
        <taxon>Abditibacterium</taxon>
    </lineage>
</organism>
<feature type="transmembrane region" description="Helical" evidence="7">
    <location>
        <begin position="97"/>
        <end position="120"/>
    </location>
</feature>
<evidence type="ECO:0000256" key="7">
    <source>
        <dbReference type="SAM" id="Phobius"/>
    </source>
</evidence>
<dbReference type="GO" id="GO:0015109">
    <property type="term" value="F:chromate transmembrane transporter activity"/>
    <property type="evidence" value="ECO:0007669"/>
    <property type="project" value="InterPro"/>
</dbReference>
<dbReference type="InParanoid" id="A0A2S8SW70"/>
<proteinExistence type="inferred from homology"/>
<gene>
    <name evidence="8" type="ORF">B1R32_10258</name>
</gene>
<comment type="subcellular location">
    <subcellularLocation>
        <location evidence="1">Cell membrane</location>
        <topology evidence="1">Multi-pass membrane protein</topology>
    </subcellularLocation>
</comment>
<evidence type="ECO:0000313" key="8">
    <source>
        <dbReference type="EMBL" id="PQV65051.1"/>
    </source>
</evidence>
<keyword evidence="6 7" id="KW-0472">Membrane</keyword>
<comment type="caution">
    <text evidence="8">The sequence shown here is derived from an EMBL/GenBank/DDBJ whole genome shotgun (WGS) entry which is preliminary data.</text>
</comment>
<dbReference type="PANTHER" id="PTHR33567">
    <property type="entry name" value="CHROMATE ION TRANSPORTER (EUROFUNG)"/>
    <property type="match status" value="1"/>
</dbReference>
<evidence type="ECO:0000256" key="6">
    <source>
        <dbReference type="ARBA" id="ARBA00023136"/>
    </source>
</evidence>
<dbReference type="InterPro" id="IPR003370">
    <property type="entry name" value="Chromate_transpt"/>
</dbReference>
<keyword evidence="4 7" id="KW-0812">Transmembrane</keyword>
<name>A0A2S8SW70_9BACT</name>
<feature type="transmembrane region" description="Helical" evidence="7">
    <location>
        <begin position="270"/>
        <end position="295"/>
    </location>
</feature>
<feature type="transmembrane region" description="Helical" evidence="7">
    <location>
        <begin position="132"/>
        <end position="153"/>
    </location>
</feature>
<evidence type="ECO:0000256" key="3">
    <source>
        <dbReference type="ARBA" id="ARBA00022475"/>
    </source>
</evidence>
<dbReference type="Proteomes" id="UP000237684">
    <property type="component" value="Unassembled WGS sequence"/>
</dbReference>
<dbReference type="PIRSF" id="PIRSF004810">
    <property type="entry name" value="ChrA"/>
    <property type="match status" value="1"/>
</dbReference>
<reference evidence="8 9" key="1">
    <citation type="journal article" date="2018" name="Syst. Appl. Microbiol.">
        <title>Abditibacterium utsteinense sp. nov., the first cultivated member of candidate phylum FBP, isolated from ice-free Antarctic soil samples.</title>
        <authorList>
            <person name="Tahon G."/>
            <person name="Tytgat B."/>
            <person name="Lebbe L."/>
            <person name="Carlier A."/>
            <person name="Willems A."/>
        </authorList>
    </citation>
    <scope>NUCLEOTIDE SEQUENCE [LARGE SCALE GENOMIC DNA]</scope>
    <source>
        <strain evidence="8 9">LMG 29911</strain>
    </source>
</reference>
<evidence type="ECO:0000256" key="5">
    <source>
        <dbReference type="ARBA" id="ARBA00022989"/>
    </source>
</evidence>
<feature type="transmembrane region" description="Helical" evidence="7">
    <location>
        <begin position="301"/>
        <end position="323"/>
    </location>
</feature>
<dbReference type="Pfam" id="PF02417">
    <property type="entry name" value="Chromate_transp"/>
    <property type="match status" value="2"/>
</dbReference>
<feature type="transmembrane region" description="Helical" evidence="7">
    <location>
        <begin position="165"/>
        <end position="193"/>
    </location>
</feature>
<dbReference type="GO" id="GO:0005886">
    <property type="term" value="C:plasma membrane"/>
    <property type="evidence" value="ECO:0007669"/>
    <property type="project" value="UniProtKB-SubCell"/>
</dbReference>
<evidence type="ECO:0000313" key="9">
    <source>
        <dbReference type="Proteomes" id="UP000237684"/>
    </source>
</evidence>
<keyword evidence="5 7" id="KW-1133">Transmembrane helix</keyword>
<accession>A0A2S8SW70</accession>
<comment type="similarity">
    <text evidence="2">Belongs to the chromate ion transporter (CHR) (TC 2.A.51) family.</text>
</comment>
<dbReference type="NCBIfam" id="TIGR00937">
    <property type="entry name" value="2A51"/>
    <property type="match status" value="1"/>
</dbReference>
<evidence type="ECO:0000256" key="4">
    <source>
        <dbReference type="ARBA" id="ARBA00022692"/>
    </source>
</evidence>